<gene>
    <name evidence="1" type="ORF">GLOINDRAFT_401</name>
</gene>
<name>U9THM6_RHIID</name>
<dbReference type="EMBL" id="KI290097">
    <property type="protein sequence ID" value="ESA07630.1"/>
    <property type="molecule type" value="Genomic_DNA"/>
</dbReference>
<dbReference type="AlphaFoldDB" id="U9THM6"/>
<protein>
    <submittedName>
        <fullName evidence="1">Uncharacterized protein</fullName>
    </submittedName>
</protein>
<proteinExistence type="predicted"/>
<accession>U9THM6</accession>
<evidence type="ECO:0000313" key="1">
    <source>
        <dbReference type="EMBL" id="ESA07630.1"/>
    </source>
</evidence>
<dbReference type="HOGENOM" id="CLU_2980262_0_0_1"/>
<sequence>MCKLHTYYITNAKYELPYYAVDTSEFSQRKQTVILDPEHKDYDIEVLIVKEINDNNKN</sequence>
<reference evidence="1" key="1">
    <citation type="submission" date="2013-07" db="EMBL/GenBank/DDBJ databases">
        <title>The genome of an arbuscular mycorrhizal fungus provides insights into the evolution of the oldest plant symbiosis.</title>
        <authorList>
            <consortium name="DOE Joint Genome Institute"/>
            <person name="Tisserant E."/>
            <person name="Malbreil M."/>
            <person name="Kuo A."/>
            <person name="Kohler A."/>
            <person name="Symeonidi A."/>
            <person name="Balestrini R."/>
            <person name="Charron P."/>
            <person name="Duensing N."/>
            <person name="Frei-dit-Frey N."/>
            <person name="Gianinazzi-Pearson V."/>
            <person name="Gilbert B."/>
            <person name="Handa Y."/>
            <person name="Hijri M."/>
            <person name="Kaul R."/>
            <person name="Kawaguchi M."/>
            <person name="Krajinski F."/>
            <person name="Lammers P."/>
            <person name="Lapierre D."/>
            <person name="Masclaux F.G."/>
            <person name="Murat C."/>
            <person name="Morin E."/>
            <person name="Ndikumana S."/>
            <person name="Pagni M."/>
            <person name="Petitpierre D."/>
            <person name="Requena N."/>
            <person name="Rosikiewicz P."/>
            <person name="Riley R."/>
            <person name="Saito K."/>
            <person name="San Clemente H."/>
            <person name="Shapiro H."/>
            <person name="van Tuinen D."/>
            <person name="Becard G."/>
            <person name="Bonfante P."/>
            <person name="Paszkowski U."/>
            <person name="Shachar-Hill Y."/>
            <person name="Young J.P."/>
            <person name="Sanders I.R."/>
            <person name="Henrissat B."/>
            <person name="Rensing S.A."/>
            <person name="Grigoriev I.V."/>
            <person name="Corradi N."/>
            <person name="Roux C."/>
            <person name="Martin F."/>
        </authorList>
    </citation>
    <scope>NUCLEOTIDE SEQUENCE</scope>
    <source>
        <strain evidence="1">DAOM 197198</strain>
    </source>
</reference>
<organism evidence="1">
    <name type="scientific">Rhizophagus irregularis (strain DAOM 181602 / DAOM 197198 / MUCL 43194)</name>
    <name type="common">Arbuscular mycorrhizal fungus</name>
    <name type="synonym">Glomus intraradices</name>
    <dbReference type="NCBI Taxonomy" id="747089"/>
    <lineage>
        <taxon>Eukaryota</taxon>
        <taxon>Fungi</taxon>
        <taxon>Fungi incertae sedis</taxon>
        <taxon>Mucoromycota</taxon>
        <taxon>Glomeromycotina</taxon>
        <taxon>Glomeromycetes</taxon>
        <taxon>Glomerales</taxon>
        <taxon>Glomeraceae</taxon>
        <taxon>Rhizophagus</taxon>
    </lineage>
</organism>